<dbReference type="EMBL" id="CAEZTE010000061">
    <property type="protein sequence ID" value="CAB4567665.1"/>
    <property type="molecule type" value="Genomic_DNA"/>
</dbReference>
<evidence type="ECO:0000313" key="6">
    <source>
        <dbReference type="EMBL" id="CAB4628903.1"/>
    </source>
</evidence>
<name>A0A6J6IXC5_9ZZZZ</name>
<dbReference type="EMBL" id="CAFBNV010000076">
    <property type="protein sequence ID" value="CAB4966623.1"/>
    <property type="molecule type" value="Genomic_DNA"/>
</dbReference>
<dbReference type="EMBL" id="CAEZWC010000002">
    <property type="protein sequence ID" value="CAB4640418.1"/>
    <property type="molecule type" value="Genomic_DNA"/>
</dbReference>
<sequence length="149" mass="17100">MARSNRNSEFAERISWPLSLWLFLGLMLASIYLTFWAPFNALVATIVCLLIVLTLIYAQYKTRLEIVVINNWLYVDKAKVELKYIKSAKHLDKSAYLKLRGRQADPAAFNATRFWIKTGVKIVLNDKSDPTPYWIISSKKAKALADCLN</sequence>
<evidence type="ECO:0000313" key="10">
    <source>
        <dbReference type="EMBL" id="CAB5013568.1"/>
    </source>
</evidence>
<feature type="transmembrane region" description="Helical" evidence="1">
    <location>
        <begin position="14"/>
        <end position="33"/>
    </location>
</feature>
<organism evidence="6">
    <name type="scientific">freshwater metagenome</name>
    <dbReference type="NCBI Taxonomy" id="449393"/>
    <lineage>
        <taxon>unclassified sequences</taxon>
        <taxon>metagenomes</taxon>
        <taxon>ecological metagenomes</taxon>
    </lineage>
</organism>
<evidence type="ECO:0000313" key="8">
    <source>
        <dbReference type="EMBL" id="CAB4717291.1"/>
    </source>
</evidence>
<dbReference type="Pfam" id="PF11292">
    <property type="entry name" value="DUF3093"/>
    <property type="match status" value="1"/>
</dbReference>
<evidence type="ECO:0000313" key="9">
    <source>
        <dbReference type="EMBL" id="CAB4966623.1"/>
    </source>
</evidence>
<evidence type="ECO:0000313" key="7">
    <source>
        <dbReference type="EMBL" id="CAB4640418.1"/>
    </source>
</evidence>
<dbReference type="EMBL" id="CAEZVA010000004">
    <property type="protein sequence ID" value="CAB4607943.1"/>
    <property type="molecule type" value="Genomic_DNA"/>
</dbReference>
<evidence type="ECO:0000313" key="2">
    <source>
        <dbReference type="EMBL" id="CAB4548826.1"/>
    </source>
</evidence>
<evidence type="ECO:0000313" key="3">
    <source>
        <dbReference type="EMBL" id="CAB4567665.1"/>
    </source>
</evidence>
<dbReference type="EMBL" id="CAEZUH010000002">
    <property type="protein sequence ID" value="CAB4585132.1"/>
    <property type="molecule type" value="Genomic_DNA"/>
</dbReference>
<keyword evidence="1" id="KW-0472">Membrane</keyword>
<evidence type="ECO:0000313" key="11">
    <source>
        <dbReference type="EMBL" id="CAB5108765.1"/>
    </source>
</evidence>
<dbReference type="InterPro" id="IPR021443">
    <property type="entry name" value="DUF3093"/>
</dbReference>
<proteinExistence type="predicted"/>
<dbReference type="EMBL" id="CAEZVR010000009">
    <property type="protein sequence ID" value="CAB4628903.1"/>
    <property type="molecule type" value="Genomic_DNA"/>
</dbReference>
<keyword evidence="1" id="KW-1133">Transmembrane helix</keyword>
<reference evidence="6" key="1">
    <citation type="submission" date="2020-05" db="EMBL/GenBank/DDBJ databases">
        <authorList>
            <person name="Chiriac C."/>
            <person name="Salcher M."/>
            <person name="Ghai R."/>
            <person name="Kavagutti S V."/>
        </authorList>
    </citation>
    <scope>NUCLEOTIDE SEQUENCE</scope>
</reference>
<gene>
    <name evidence="2" type="ORF">UFOPK1508_00257</name>
    <name evidence="3" type="ORF">UFOPK1599_00923</name>
    <name evidence="4" type="ORF">UFOPK1798_00045</name>
    <name evidence="5" type="ORF">UFOPK1894_00098</name>
    <name evidence="6" type="ORF">UFOPK2139_00102</name>
    <name evidence="7" type="ORF">UFOPK2179_00067</name>
    <name evidence="8" type="ORF">UFOPK2715_00188</name>
    <name evidence="9" type="ORF">UFOPK3883_00855</name>
    <name evidence="10" type="ORF">UFOPK4125_00039</name>
    <name evidence="11" type="ORF">UFOPK4420_00376</name>
</gene>
<evidence type="ECO:0000256" key="1">
    <source>
        <dbReference type="SAM" id="Phobius"/>
    </source>
</evidence>
<dbReference type="EMBL" id="CAEZYN010000008">
    <property type="protein sequence ID" value="CAB4717291.1"/>
    <property type="molecule type" value="Genomic_DNA"/>
</dbReference>
<keyword evidence="1" id="KW-0812">Transmembrane</keyword>
<feature type="transmembrane region" description="Helical" evidence="1">
    <location>
        <begin position="39"/>
        <end position="58"/>
    </location>
</feature>
<dbReference type="AlphaFoldDB" id="A0A6J6IXC5"/>
<accession>A0A6J6IXC5</accession>
<dbReference type="EMBL" id="CAEZSW010000015">
    <property type="protein sequence ID" value="CAB4548826.1"/>
    <property type="molecule type" value="Genomic_DNA"/>
</dbReference>
<dbReference type="EMBL" id="CAFBRU010000027">
    <property type="protein sequence ID" value="CAB5108765.1"/>
    <property type="molecule type" value="Genomic_DNA"/>
</dbReference>
<evidence type="ECO:0000313" key="5">
    <source>
        <dbReference type="EMBL" id="CAB4607943.1"/>
    </source>
</evidence>
<evidence type="ECO:0000313" key="4">
    <source>
        <dbReference type="EMBL" id="CAB4585132.1"/>
    </source>
</evidence>
<dbReference type="EMBL" id="CAFBPR010000003">
    <property type="protein sequence ID" value="CAB5013568.1"/>
    <property type="molecule type" value="Genomic_DNA"/>
</dbReference>
<protein>
    <submittedName>
        <fullName evidence="6">Unannotated protein</fullName>
    </submittedName>
</protein>